<name>A0A1M6V7H1_9BRAD</name>
<reference evidence="2 3" key="1">
    <citation type="submission" date="2016-10" db="EMBL/GenBank/DDBJ databases">
        <authorList>
            <person name="de Groot N.N."/>
        </authorList>
    </citation>
    <scope>NUCLEOTIDE SEQUENCE [LARGE SCALE GENOMIC DNA]</scope>
    <source>
        <strain evidence="2 3">GAS522</strain>
    </source>
</reference>
<dbReference type="OrthoDB" id="4146344at2"/>
<sequence>MSNPSGMSDFARQQAEFQRGILTDDDTVLSEILDSPREKRDTLFGVYRYAYGSRLVDAMRNDHGLLHLYLGDEMFDEMGHAYVKAHPSEHPNLRWFSQGLPDFLKSAEPYSNHPVLSDLAALEKNLNDAFDAAEGPVVDLSAMAGFSPEAWPDLEFVPHPSASRLDLATNASAVWLALKNEETPPDAAVLEEPARLLIWRQDTTPMFRELSTEEAMMWDEAANGVPFGVLCEMLATYDDPDGAAARGAGYLHGWITSGLLTGVSIGA</sequence>
<dbReference type="Proteomes" id="UP000183208">
    <property type="component" value="Unassembled WGS sequence"/>
</dbReference>
<proteinExistence type="predicted"/>
<dbReference type="EMBL" id="FNTI01000001">
    <property type="protein sequence ID" value="SEC60363.1"/>
    <property type="molecule type" value="Genomic_DNA"/>
</dbReference>
<organism evidence="2 3">
    <name type="scientific">Bradyrhizobium lablabi</name>
    <dbReference type="NCBI Taxonomy" id="722472"/>
    <lineage>
        <taxon>Bacteria</taxon>
        <taxon>Pseudomonadati</taxon>
        <taxon>Pseudomonadota</taxon>
        <taxon>Alphaproteobacteria</taxon>
        <taxon>Hyphomicrobiales</taxon>
        <taxon>Nitrobacteraceae</taxon>
        <taxon>Bradyrhizobium</taxon>
    </lineage>
</organism>
<accession>A0A1M6V7H1</accession>
<dbReference type="GO" id="GO:0003677">
    <property type="term" value="F:DNA binding"/>
    <property type="evidence" value="ECO:0007669"/>
    <property type="project" value="UniProtKB-KW"/>
</dbReference>
<evidence type="ECO:0000313" key="3">
    <source>
        <dbReference type="Proteomes" id="UP000183208"/>
    </source>
</evidence>
<feature type="domain" description="Putative DNA-binding" evidence="1">
    <location>
        <begin position="13"/>
        <end position="104"/>
    </location>
</feature>
<evidence type="ECO:0000259" key="1">
    <source>
        <dbReference type="Pfam" id="PF09836"/>
    </source>
</evidence>
<protein>
    <submittedName>
        <fullName evidence="2">Putative DNA-binding domain-containing protein</fullName>
    </submittedName>
</protein>
<dbReference type="InterPro" id="IPR018640">
    <property type="entry name" value="DUF2063"/>
</dbReference>
<dbReference type="RefSeq" id="WP_079585904.1">
    <property type="nucleotide sequence ID" value="NZ_FNTI01000001.1"/>
</dbReference>
<evidence type="ECO:0000313" key="2">
    <source>
        <dbReference type="EMBL" id="SEC60363.1"/>
    </source>
</evidence>
<keyword evidence="2" id="KW-0238">DNA-binding</keyword>
<dbReference type="AlphaFoldDB" id="A0A1M6V7H1"/>
<gene>
    <name evidence="2" type="ORF">SAMN05444171_1826</name>
</gene>
<dbReference type="Pfam" id="PF09836">
    <property type="entry name" value="DUF2063"/>
    <property type="match status" value="1"/>
</dbReference>